<dbReference type="AlphaFoldDB" id="A0A2P6PVL8"/>
<protein>
    <submittedName>
        <fullName evidence="1">Uncharacterized protein</fullName>
    </submittedName>
</protein>
<reference evidence="1 2" key="1">
    <citation type="journal article" date="2018" name="Nat. Genet.">
        <title>The Rosa genome provides new insights in the design of modern roses.</title>
        <authorList>
            <person name="Bendahmane M."/>
        </authorList>
    </citation>
    <scope>NUCLEOTIDE SEQUENCE [LARGE SCALE GENOMIC DNA]</scope>
    <source>
        <strain evidence="2">cv. Old Blush</strain>
    </source>
</reference>
<evidence type="ECO:0000313" key="2">
    <source>
        <dbReference type="Proteomes" id="UP000238479"/>
    </source>
</evidence>
<name>A0A2P6PVL8_ROSCH</name>
<accession>A0A2P6PVL8</accession>
<dbReference type="EMBL" id="PDCK01000044">
    <property type="protein sequence ID" value="PRQ25972.1"/>
    <property type="molecule type" value="Genomic_DNA"/>
</dbReference>
<gene>
    <name evidence="1" type="ORF">RchiOBHm_Chr6g0289501</name>
</gene>
<evidence type="ECO:0000313" key="1">
    <source>
        <dbReference type="EMBL" id="PRQ25972.1"/>
    </source>
</evidence>
<organism evidence="1 2">
    <name type="scientific">Rosa chinensis</name>
    <name type="common">China rose</name>
    <dbReference type="NCBI Taxonomy" id="74649"/>
    <lineage>
        <taxon>Eukaryota</taxon>
        <taxon>Viridiplantae</taxon>
        <taxon>Streptophyta</taxon>
        <taxon>Embryophyta</taxon>
        <taxon>Tracheophyta</taxon>
        <taxon>Spermatophyta</taxon>
        <taxon>Magnoliopsida</taxon>
        <taxon>eudicotyledons</taxon>
        <taxon>Gunneridae</taxon>
        <taxon>Pentapetalae</taxon>
        <taxon>rosids</taxon>
        <taxon>fabids</taxon>
        <taxon>Rosales</taxon>
        <taxon>Rosaceae</taxon>
        <taxon>Rosoideae</taxon>
        <taxon>Rosoideae incertae sedis</taxon>
        <taxon>Rosa</taxon>
    </lineage>
</organism>
<dbReference type="Gramene" id="PRQ25972">
    <property type="protein sequence ID" value="PRQ25972"/>
    <property type="gene ID" value="RchiOBHm_Chr6g0289501"/>
</dbReference>
<comment type="caution">
    <text evidence="1">The sequence shown here is derived from an EMBL/GenBank/DDBJ whole genome shotgun (WGS) entry which is preliminary data.</text>
</comment>
<keyword evidence="2" id="KW-1185">Reference proteome</keyword>
<dbReference type="Proteomes" id="UP000238479">
    <property type="component" value="Chromosome 6"/>
</dbReference>
<proteinExistence type="predicted"/>
<sequence>MYVPLMKVVEFGHVESRAKLWSECYFCSGLKNIVQGRLLCCARRATAQHRAPD</sequence>